<dbReference type="EMBL" id="CM007362">
    <property type="protein sequence ID" value="OIW16771.1"/>
    <property type="molecule type" value="Genomic_DNA"/>
</dbReference>
<sequence>MAPIGSDSVRESASGGAPLSVTSFASYAHGQWAPVGLVSVKTGHGSSGASVRTGHGTPDDLDSVRTGHGTPDDPVSVR</sequence>
<feature type="region of interest" description="Disordered" evidence="1">
    <location>
        <begin position="1"/>
        <end position="20"/>
    </location>
</feature>
<accession>A0A1J7INX2</accession>
<dbReference type="AlphaFoldDB" id="A0A1J7INX2"/>
<keyword evidence="3" id="KW-1185">Reference proteome</keyword>
<reference evidence="2 3" key="1">
    <citation type="journal article" date="2017" name="Plant Biotechnol. J.">
        <title>A comprehensive draft genome sequence for lupin (Lupinus angustifolius), an emerging health food: insights into plant-microbe interactions and legume evolution.</title>
        <authorList>
            <person name="Hane J.K."/>
            <person name="Ming Y."/>
            <person name="Kamphuis L.G."/>
            <person name="Nelson M.N."/>
            <person name="Garg G."/>
            <person name="Atkins C.A."/>
            <person name="Bayer P.E."/>
            <person name="Bravo A."/>
            <person name="Bringans S."/>
            <person name="Cannon S."/>
            <person name="Edwards D."/>
            <person name="Foley R."/>
            <person name="Gao L.L."/>
            <person name="Harrison M.J."/>
            <person name="Huang W."/>
            <person name="Hurgobin B."/>
            <person name="Li S."/>
            <person name="Liu C.W."/>
            <person name="McGrath A."/>
            <person name="Morahan G."/>
            <person name="Murray J."/>
            <person name="Weller J."/>
            <person name="Jian J."/>
            <person name="Singh K.B."/>
        </authorList>
    </citation>
    <scope>NUCLEOTIDE SEQUENCE [LARGE SCALE GENOMIC DNA]</scope>
    <source>
        <strain evidence="3">cv. Tanjil</strain>
        <tissue evidence="2">Whole plant</tissue>
    </source>
</reference>
<evidence type="ECO:0000256" key="1">
    <source>
        <dbReference type="SAM" id="MobiDB-lite"/>
    </source>
</evidence>
<gene>
    <name evidence="2" type="ORF">TanjilG_05505</name>
</gene>
<dbReference type="Gramene" id="OIW16771">
    <property type="protein sequence ID" value="OIW16771"/>
    <property type="gene ID" value="TanjilG_05505"/>
</dbReference>
<evidence type="ECO:0000313" key="2">
    <source>
        <dbReference type="EMBL" id="OIW16771.1"/>
    </source>
</evidence>
<dbReference type="Proteomes" id="UP000188354">
    <property type="component" value="Chromosome LG02"/>
</dbReference>
<organism evidence="2 3">
    <name type="scientific">Lupinus angustifolius</name>
    <name type="common">Narrow-leaved blue lupine</name>
    <dbReference type="NCBI Taxonomy" id="3871"/>
    <lineage>
        <taxon>Eukaryota</taxon>
        <taxon>Viridiplantae</taxon>
        <taxon>Streptophyta</taxon>
        <taxon>Embryophyta</taxon>
        <taxon>Tracheophyta</taxon>
        <taxon>Spermatophyta</taxon>
        <taxon>Magnoliopsida</taxon>
        <taxon>eudicotyledons</taxon>
        <taxon>Gunneridae</taxon>
        <taxon>Pentapetalae</taxon>
        <taxon>rosids</taxon>
        <taxon>fabids</taxon>
        <taxon>Fabales</taxon>
        <taxon>Fabaceae</taxon>
        <taxon>Papilionoideae</taxon>
        <taxon>50 kb inversion clade</taxon>
        <taxon>genistoids sensu lato</taxon>
        <taxon>core genistoids</taxon>
        <taxon>Genisteae</taxon>
        <taxon>Lupinus</taxon>
    </lineage>
</organism>
<name>A0A1J7INX2_LUPAN</name>
<feature type="region of interest" description="Disordered" evidence="1">
    <location>
        <begin position="38"/>
        <end position="78"/>
    </location>
</feature>
<proteinExistence type="predicted"/>
<protein>
    <submittedName>
        <fullName evidence="2">Uncharacterized protein</fullName>
    </submittedName>
</protein>
<evidence type="ECO:0000313" key="3">
    <source>
        <dbReference type="Proteomes" id="UP000188354"/>
    </source>
</evidence>